<dbReference type="Proteomes" id="UP000050465">
    <property type="component" value="Unassembled WGS sequence"/>
</dbReference>
<protein>
    <submittedName>
        <fullName evidence="1">Uncharacterized protein</fullName>
    </submittedName>
</protein>
<gene>
    <name evidence="1" type="ORF">HLUCCA11_22985</name>
</gene>
<accession>A0A0P7YN88</accession>
<evidence type="ECO:0000313" key="2">
    <source>
        <dbReference type="Proteomes" id="UP000050465"/>
    </source>
</evidence>
<evidence type="ECO:0000313" key="1">
    <source>
        <dbReference type="EMBL" id="KPQ31805.1"/>
    </source>
</evidence>
<dbReference type="EMBL" id="LJZR01000082">
    <property type="protein sequence ID" value="KPQ31805.1"/>
    <property type="molecule type" value="Genomic_DNA"/>
</dbReference>
<organism evidence="1 2">
    <name type="scientific">Phormidesmis priestleyi Ana</name>
    <dbReference type="NCBI Taxonomy" id="1666911"/>
    <lineage>
        <taxon>Bacteria</taxon>
        <taxon>Bacillati</taxon>
        <taxon>Cyanobacteriota</taxon>
        <taxon>Cyanophyceae</taxon>
        <taxon>Leptolyngbyales</taxon>
        <taxon>Leptolyngbyaceae</taxon>
        <taxon>Phormidesmis</taxon>
    </lineage>
</organism>
<feature type="non-terminal residue" evidence="1">
    <location>
        <position position="1"/>
    </location>
</feature>
<reference evidence="1 2" key="1">
    <citation type="submission" date="2015-09" db="EMBL/GenBank/DDBJ databases">
        <title>Identification and resolution of microdiversity through metagenomic sequencing of parallel consortia.</title>
        <authorList>
            <person name="Nelson W.C."/>
            <person name="Romine M.F."/>
            <person name="Lindemann S.R."/>
        </authorList>
    </citation>
    <scope>NUCLEOTIDE SEQUENCE [LARGE SCALE GENOMIC DNA]</scope>
    <source>
        <strain evidence="1">Ana</strain>
    </source>
</reference>
<name>A0A0P7YN88_9CYAN</name>
<comment type="caution">
    <text evidence="1">The sequence shown here is derived from an EMBL/GenBank/DDBJ whole genome shotgun (WGS) entry which is preliminary data.</text>
</comment>
<sequence length="45" mass="4695">DYLSQGEFPTIAALGQTLDSLPGKAGGLPLFSYARVSSHRVGEST</sequence>
<dbReference type="AlphaFoldDB" id="A0A0P7YN88"/>
<proteinExistence type="predicted"/>